<protein>
    <submittedName>
        <fullName evidence="2">Uncharacterized protein</fullName>
    </submittedName>
</protein>
<organism evidence="2 3">
    <name type="scientific">Escherichia coli</name>
    <dbReference type="NCBI Taxonomy" id="562"/>
    <lineage>
        <taxon>Bacteria</taxon>
        <taxon>Pseudomonadati</taxon>
        <taxon>Pseudomonadota</taxon>
        <taxon>Gammaproteobacteria</taxon>
        <taxon>Enterobacterales</taxon>
        <taxon>Enterobacteriaceae</taxon>
        <taxon>Escherichia</taxon>
    </lineage>
</organism>
<name>A0AAP3A4S8_ECOLX</name>
<reference evidence="2" key="1">
    <citation type="submission" date="2023-06" db="EMBL/GenBank/DDBJ databases">
        <title>Deciphering the underlying mechanisms mediating the transmission of blaNDM gene from human to animals in China.</title>
        <authorList>
            <person name="Chen K."/>
            <person name="Chen S."/>
        </authorList>
    </citation>
    <scope>NUCLEOTIDE SEQUENCE</scope>
    <source>
        <strain evidence="2">1199</strain>
    </source>
</reference>
<accession>A0AAP3A4S8</accession>
<sequence>SLFLLVLAGSAGVFAQGETARGIEKKDIRVLIVYPGNYNQADAEAFKNEIKPLVDAIANGAKLTKADAARKANPENNQNNGPMESL</sequence>
<dbReference type="EMBL" id="JAOVKC010001289">
    <property type="protein sequence ID" value="MCV5626193.1"/>
    <property type="molecule type" value="Genomic_DNA"/>
</dbReference>
<dbReference type="AlphaFoldDB" id="A0AAP3A4S8"/>
<dbReference type="Proteomes" id="UP001208624">
    <property type="component" value="Unassembled WGS sequence"/>
</dbReference>
<evidence type="ECO:0000313" key="2">
    <source>
        <dbReference type="EMBL" id="MCV5626193.1"/>
    </source>
</evidence>
<feature type="non-terminal residue" evidence="2">
    <location>
        <position position="1"/>
    </location>
</feature>
<comment type="caution">
    <text evidence="2">The sequence shown here is derived from an EMBL/GenBank/DDBJ whole genome shotgun (WGS) entry which is preliminary data.</text>
</comment>
<proteinExistence type="predicted"/>
<feature type="region of interest" description="Disordered" evidence="1">
    <location>
        <begin position="65"/>
        <end position="86"/>
    </location>
</feature>
<gene>
    <name evidence="2" type="ORF">OFN31_31685</name>
</gene>
<evidence type="ECO:0000256" key="1">
    <source>
        <dbReference type="SAM" id="MobiDB-lite"/>
    </source>
</evidence>
<feature type="compositionally biased region" description="Polar residues" evidence="1">
    <location>
        <begin position="74"/>
        <end position="86"/>
    </location>
</feature>
<feature type="non-terminal residue" evidence="2">
    <location>
        <position position="86"/>
    </location>
</feature>
<evidence type="ECO:0000313" key="3">
    <source>
        <dbReference type="Proteomes" id="UP001208624"/>
    </source>
</evidence>